<sequence>MGHALQWIVQPVAVIGMLVLHRLYLRDHAWAGWAMFSGYVVGFLCLIAATLGALLAGAYFFFLPLLGVSVLWGFVVSRALGSLRQVRTAPQERESQE</sequence>
<organism evidence="2 3">
    <name type="scientific">Thermomonospora cellulosilytica</name>
    <dbReference type="NCBI Taxonomy" id="1411118"/>
    <lineage>
        <taxon>Bacteria</taxon>
        <taxon>Bacillati</taxon>
        <taxon>Actinomycetota</taxon>
        <taxon>Actinomycetes</taxon>
        <taxon>Streptosporangiales</taxon>
        <taxon>Thermomonosporaceae</taxon>
        <taxon>Thermomonospora</taxon>
    </lineage>
</organism>
<dbReference type="Proteomes" id="UP000539313">
    <property type="component" value="Unassembled WGS sequence"/>
</dbReference>
<feature type="transmembrane region" description="Helical" evidence="1">
    <location>
        <begin position="61"/>
        <end position="81"/>
    </location>
</feature>
<keyword evidence="1" id="KW-0812">Transmembrane</keyword>
<keyword evidence="1" id="KW-1133">Transmembrane helix</keyword>
<keyword evidence="1" id="KW-0472">Membrane</keyword>
<evidence type="ECO:0000313" key="2">
    <source>
        <dbReference type="EMBL" id="MBA9004480.1"/>
    </source>
</evidence>
<feature type="transmembrane region" description="Helical" evidence="1">
    <location>
        <begin position="36"/>
        <end position="55"/>
    </location>
</feature>
<protein>
    <submittedName>
        <fullName evidence="2">Uncharacterized protein</fullName>
    </submittedName>
</protein>
<accession>A0A7W3MYY8</accession>
<dbReference type="EMBL" id="JACJII010000001">
    <property type="protein sequence ID" value="MBA9004480.1"/>
    <property type="molecule type" value="Genomic_DNA"/>
</dbReference>
<reference evidence="2 3" key="1">
    <citation type="submission" date="2020-08" db="EMBL/GenBank/DDBJ databases">
        <title>Sequencing the genomes of 1000 actinobacteria strains.</title>
        <authorList>
            <person name="Klenk H.-P."/>
        </authorList>
    </citation>
    <scope>NUCLEOTIDE SEQUENCE [LARGE SCALE GENOMIC DNA]</scope>
    <source>
        <strain evidence="2 3">DSM 45823</strain>
    </source>
</reference>
<evidence type="ECO:0000313" key="3">
    <source>
        <dbReference type="Proteomes" id="UP000539313"/>
    </source>
</evidence>
<name>A0A7W3MYY8_9ACTN</name>
<feature type="transmembrane region" description="Helical" evidence="1">
    <location>
        <begin position="6"/>
        <end position="24"/>
    </location>
</feature>
<dbReference type="RefSeq" id="WP_182705930.1">
    <property type="nucleotide sequence ID" value="NZ_JACJII010000001.1"/>
</dbReference>
<dbReference type="AlphaFoldDB" id="A0A7W3MYY8"/>
<gene>
    <name evidence="2" type="ORF">HNR21_003362</name>
</gene>
<evidence type="ECO:0000256" key="1">
    <source>
        <dbReference type="SAM" id="Phobius"/>
    </source>
</evidence>
<proteinExistence type="predicted"/>
<comment type="caution">
    <text evidence="2">The sequence shown here is derived from an EMBL/GenBank/DDBJ whole genome shotgun (WGS) entry which is preliminary data.</text>
</comment>
<keyword evidence="3" id="KW-1185">Reference proteome</keyword>